<accession>A0ABD2X8T8</accession>
<organism evidence="2 3">
    <name type="scientific">Trichogramma kaykai</name>
    <dbReference type="NCBI Taxonomy" id="54128"/>
    <lineage>
        <taxon>Eukaryota</taxon>
        <taxon>Metazoa</taxon>
        <taxon>Ecdysozoa</taxon>
        <taxon>Arthropoda</taxon>
        <taxon>Hexapoda</taxon>
        <taxon>Insecta</taxon>
        <taxon>Pterygota</taxon>
        <taxon>Neoptera</taxon>
        <taxon>Endopterygota</taxon>
        <taxon>Hymenoptera</taxon>
        <taxon>Apocrita</taxon>
        <taxon>Proctotrupomorpha</taxon>
        <taxon>Chalcidoidea</taxon>
        <taxon>Trichogrammatidae</taxon>
        <taxon>Trichogramma</taxon>
    </lineage>
</organism>
<feature type="compositionally biased region" description="Basic and acidic residues" evidence="1">
    <location>
        <begin position="28"/>
        <end position="62"/>
    </location>
</feature>
<evidence type="ECO:0000313" key="2">
    <source>
        <dbReference type="EMBL" id="KAL3401737.1"/>
    </source>
</evidence>
<evidence type="ECO:0000313" key="3">
    <source>
        <dbReference type="Proteomes" id="UP001627154"/>
    </source>
</evidence>
<proteinExistence type="predicted"/>
<feature type="region of interest" description="Disordered" evidence="1">
    <location>
        <begin position="28"/>
        <end position="140"/>
    </location>
</feature>
<name>A0ABD2X8T8_9HYME</name>
<protein>
    <submittedName>
        <fullName evidence="2">Uncharacterized protein</fullName>
    </submittedName>
</protein>
<dbReference type="AlphaFoldDB" id="A0ABD2X8T8"/>
<dbReference type="Proteomes" id="UP001627154">
    <property type="component" value="Unassembled WGS sequence"/>
</dbReference>
<comment type="caution">
    <text evidence="2">The sequence shown here is derived from an EMBL/GenBank/DDBJ whole genome shotgun (WGS) entry which is preliminary data.</text>
</comment>
<sequence>MIQKRKLNLKCLLSKQSKYLDHLLDVHGETKVVSSPEKKVLDDEKEVPVKESPVKEAPAKEVEEVDEDSKEASENGNGKEAKENGSSEEKDVDEKELESTNGDSTDANNDTCCIKRKSMGDAVDGDAKEVTSPKKAKLDDAPVVAAVEAETNGDA</sequence>
<evidence type="ECO:0000256" key="1">
    <source>
        <dbReference type="SAM" id="MobiDB-lite"/>
    </source>
</evidence>
<gene>
    <name evidence="2" type="ORF">TKK_005100</name>
</gene>
<reference evidence="2 3" key="1">
    <citation type="journal article" date="2024" name="bioRxiv">
        <title>A reference genome for Trichogramma kaykai: A tiny desert-dwelling parasitoid wasp with competing sex-ratio distorters.</title>
        <authorList>
            <person name="Culotta J."/>
            <person name="Lindsey A.R."/>
        </authorList>
    </citation>
    <scope>NUCLEOTIDE SEQUENCE [LARGE SCALE GENOMIC DNA]</scope>
    <source>
        <strain evidence="2 3">KSX58</strain>
    </source>
</reference>
<keyword evidence="3" id="KW-1185">Reference proteome</keyword>
<feature type="compositionally biased region" description="Basic and acidic residues" evidence="1">
    <location>
        <begin position="70"/>
        <end position="93"/>
    </location>
</feature>
<feature type="compositionally biased region" description="Polar residues" evidence="1">
    <location>
        <begin position="99"/>
        <end position="111"/>
    </location>
</feature>
<dbReference type="EMBL" id="JBJJXI010000043">
    <property type="protein sequence ID" value="KAL3401737.1"/>
    <property type="molecule type" value="Genomic_DNA"/>
</dbReference>
<feature type="compositionally biased region" description="Basic and acidic residues" evidence="1">
    <location>
        <begin position="125"/>
        <end position="140"/>
    </location>
</feature>